<evidence type="ECO:0000259" key="15">
    <source>
        <dbReference type="Pfam" id="PF12584"/>
    </source>
</evidence>
<evidence type="ECO:0000256" key="11">
    <source>
        <dbReference type="ARBA" id="ARBA00023157"/>
    </source>
</evidence>
<evidence type="ECO:0000313" key="20">
    <source>
        <dbReference type="Proteomes" id="UP000190744"/>
    </source>
</evidence>
<evidence type="ECO:0000259" key="14">
    <source>
        <dbReference type="Pfam" id="PF02727"/>
    </source>
</evidence>
<dbReference type="Pfam" id="PF23036">
    <property type="entry name" value="TRAPPC10_1st"/>
    <property type="match status" value="1"/>
</dbReference>
<dbReference type="InterPro" id="IPR056913">
    <property type="entry name" value="TRAPPC10/Trs130_N"/>
</dbReference>
<feature type="domain" description="TRAPPC10/Trs130 N-terminal" evidence="16">
    <location>
        <begin position="704"/>
        <end position="1082"/>
    </location>
</feature>
<dbReference type="SUPFAM" id="SSF54416">
    <property type="entry name" value="Amine oxidase N-terminal region"/>
    <property type="match status" value="2"/>
</dbReference>
<evidence type="ECO:0000256" key="2">
    <source>
        <dbReference type="ARBA" id="ARBA00004555"/>
    </source>
</evidence>
<keyword evidence="5" id="KW-0813">Transport</keyword>
<keyword evidence="7" id="KW-0801">TPQ</keyword>
<comment type="similarity">
    <text evidence="3">Belongs to the copper/topaquinone oxidase family.</text>
</comment>
<dbReference type="GO" id="GO:0008131">
    <property type="term" value="F:primary methylamine oxidase activity"/>
    <property type="evidence" value="ECO:0007669"/>
    <property type="project" value="InterPro"/>
</dbReference>
<dbReference type="Gene3D" id="2.70.98.20">
    <property type="entry name" value="Copper amine oxidase, catalytic domain"/>
    <property type="match status" value="1"/>
</dbReference>
<dbReference type="InterPro" id="IPR045126">
    <property type="entry name" value="TRAPPC10/Trs130"/>
</dbReference>
<evidence type="ECO:0000256" key="6">
    <source>
        <dbReference type="ARBA" id="ARBA00022723"/>
    </source>
</evidence>
<dbReference type="GO" id="GO:0048038">
    <property type="term" value="F:quinone binding"/>
    <property type="evidence" value="ECO:0007669"/>
    <property type="project" value="InterPro"/>
</dbReference>
<dbReference type="InterPro" id="IPR036460">
    <property type="entry name" value="Cu_amine_oxidase_C_sf"/>
</dbReference>
<keyword evidence="6" id="KW-0479">Metal-binding</keyword>
<keyword evidence="11" id="KW-1015">Disulfide bond</keyword>
<dbReference type="InterPro" id="IPR056916">
    <property type="entry name" value="NTS_TR130"/>
</dbReference>
<evidence type="ECO:0000256" key="3">
    <source>
        <dbReference type="ARBA" id="ARBA00007983"/>
    </source>
</evidence>
<dbReference type="Pfam" id="PF12584">
    <property type="entry name" value="TRAPPC10"/>
    <property type="match status" value="1"/>
</dbReference>
<feature type="region of interest" description="Disordered" evidence="12">
    <location>
        <begin position="2112"/>
        <end position="2135"/>
    </location>
</feature>
<keyword evidence="10" id="KW-0333">Golgi apparatus</keyword>
<dbReference type="InterPro" id="IPR015798">
    <property type="entry name" value="Cu_amine_oxidase_C"/>
</dbReference>
<comment type="subcellular location">
    <subcellularLocation>
        <location evidence="2">Golgi apparatus</location>
    </subcellularLocation>
</comment>
<evidence type="ECO:0000259" key="16">
    <source>
        <dbReference type="Pfam" id="PF23036"/>
    </source>
</evidence>
<evidence type="ECO:0000259" key="17">
    <source>
        <dbReference type="Pfam" id="PF23274"/>
    </source>
</evidence>
<dbReference type="Pfam" id="PF24967">
    <property type="entry name" value="NTS_TR130"/>
    <property type="match status" value="1"/>
</dbReference>
<dbReference type="GO" id="GO:0005507">
    <property type="term" value="F:copper ion binding"/>
    <property type="evidence" value="ECO:0007669"/>
    <property type="project" value="InterPro"/>
</dbReference>
<evidence type="ECO:0000256" key="12">
    <source>
        <dbReference type="SAM" id="MobiDB-lite"/>
    </source>
</evidence>
<dbReference type="EMBL" id="LJBN01000182">
    <property type="protein sequence ID" value="OOQ84393.1"/>
    <property type="molecule type" value="Genomic_DNA"/>
</dbReference>
<name>A0A1S9RFW4_PENBI</name>
<keyword evidence="8" id="KW-0560">Oxidoreductase</keyword>
<dbReference type="Pfam" id="PF02727">
    <property type="entry name" value="Cu_amine_oxidN2"/>
    <property type="match status" value="1"/>
</dbReference>
<dbReference type="Gene3D" id="3.10.450.40">
    <property type="match status" value="2"/>
</dbReference>
<evidence type="ECO:0000256" key="1">
    <source>
        <dbReference type="ARBA" id="ARBA00001935"/>
    </source>
</evidence>
<dbReference type="Pfam" id="PF24965">
    <property type="entry name" value="TRS130_4HB"/>
    <property type="match status" value="1"/>
</dbReference>
<protein>
    <submittedName>
        <fullName evidence="19">TMEM1 family protein</fullName>
    </submittedName>
</protein>
<organism evidence="19 20">
    <name type="scientific">Penicillium brasilianum</name>
    <dbReference type="NCBI Taxonomy" id="104259"/>
    <lineage>
        <taxon>Eukaryota</taxon>
        <taxon>Fungi</taxon>
        <taxon>Dikarya</taxon>
        <taxon>Ascomycota</taxon>
        <taxon>Pezizomycotina</taxon>
        <taxon>Eurotiomycetes</taxon>
        <taxon>Eurotiomycetidae</taxon>
        <taxon>Eurotiales</taxon>
        <taxon>Aspergillaceae</taxon>
        <taxon>Penicillium</taxon>
    </lineage>
</organism>
<feature type="region of interest" description="Disordered" evidence="12">
    <location>
        <begin position="1200"/>
        <end position="1222"/>
    </location>
</feature>
<evidence type="ECO:0000256" key="4">
    <source>
        <dbReference type="ARBA" id="ARBA00011738"/>
    </source>
</evidence>
<feature type="domain" description="Copper amine oxidase catalytic" evidence="13">
    <location>
        <begin position="242"/>
        <end position="647"/>
    </location>
</feature>
<evidence type="ECO:0000259" key="18">
    <source>
        <dbReference type="Pfam" id="PF24967"/>
    </source>
</evidence>
<dbReference type="PANTHER" id="PTHR13251">
    <property type="entry name" value="EPILEPSY HOLOPROSENCEPHALY CANDIDATE 1/TMEM1"/>
    <property type="match status" value="1"/>
</dbReference>
<dbReference type="GO" id="GO:0034498">
    <property type="term" value="P:early endosome to Golgi transport"/>
    <property type="evidence" value="ECO:0007669"/>
    <property type="project" value="TreeGrafter"/>
</dbReference>
<dbReference type="Proteomes" id="UP000190744">
    <property type="component" value="Unassembled WGS sequence"/>
</dbReference>
<feature type="domain" description="TRAPPC10/Trs130 C-terminal" evidence="15">
    <location>
        <begin position="1941"/>
        <end position="2103"/>
    </location>
</feature>
<accession>A0A1S9RFW4</accession>
<dbReference type="Pfam" id="PF01179">
    <property type="entry name" value="Cu_amine_oxid"/>
    <property type="match status" value="1"/>
</dbReference>
<sequence length="2135" mass="237353">MAPPHPFDPLTPGEIAKAAIIVRKELHGKDPNFRVITLQEPPKQEMISFLESELCGKSRARPVRAARVQVTVRGNSKPNEMIELIVDLTSGSIIKKEHLKGRHPYIDSAYMQAAEKACRADPRIEAEIQNLKLPEGAQVVVEPWAYATDGMTDVSERTTMCWFYLRLLNHPDANYYAYPLDLCAEVSEHLKVTKIYHLPSAEDERIREVARPYDHSKAHSPELSEYHPELRPPPRTTTKPYQVIQPEGPSFKVDGNLLSWEKWTVRVGFNYREGLTLHDIRYDGRSLFYRLSLSEMFVPYGDPRTPYPRKGAFDLGNDGAGINANNLRLGCDCLGTIKYFDGWHNTASGEPLKLPNVVCCHEQDDGILWKHTNHRTQNAVVTRSRILVLQTIITVSNYEYIFAFHFGQDASIHYEVRATGILSTCPINNGDQVGYGTVVAPGVLAPYHQHLFSLRIDPAIDGYTNSVQVEESHAMPINDPKVHNPLGVGYTTKSEIITKEGGHDLDFASGRTFKIINEKQINPITGTPVGFKLLPCYSQMLLAHPQSYHARRSEFGSHAVWVTRYQDDELFPSGQHTMQSLGGEGISSVIAQRKDDPAASNVRNEDIVIWHTFGSTHNPRIEDWPVMPSEKMVVGLKPVNFFTGNPGLDVAVSTQEKNKSVLVDDGAGCKTGQLVVLESACSDFHWPPERAPGKIMDPSKAASSNVTVEYTDPSGLFPLVQPVIESKLPLKNLHWKSPTRPVRSIESLRIGFSPAQTDSAERKSSTDGTGAVPHRRHQIPGLRQTPYLKIYLLRCDDNDTYKATARKTLREWIKAQGSSSTSQPTGSSQEKHDAFEWLILHVVQDSEGAEKTPMSTSKWGRSTTTVLEKIKADFNGTSKTAIDRVAQLRIPKEGSTAKSPELADQLEDLIDKVKNSILASFDLRVAQYEEDIKEKDSQRSLPGWNFCTFFILKEGLARGFENVGLFEDALLGYDELSFGLDAAIRDQLHGNSEQHGTTLLNSSKTWVEAARKALDSGSSIKDSGEEGQSPSLEIQPEDFPLSSTKFPYREMILASDISIFDFRTYVFSRQLTLLLRAARAPSVVANEAAKRDRKPEDLILLSEICARSLEFISLAARNLRFGLECGLEDVENEAKAEVINNLVSSWAYSAALQILNQTFTPNLSLPESSLHAAAQVGDAAKSTVPLIENRSEIPRRSSSLIASTASRPPRPMTQDLSDTPAGTIQRRSTMDHLKPAPGSMQKTGSEQLASARGELLLLARRSLEEIARRRGWSEKWSELGLLFDDSHRAGAGGLTDVSLDDNDASNEKIPSKVEHSSLVGIELATLKAGLRSKEAFLSLYEDITDHIIRHYMVANRANSAETALADIAILRYRQGDFDAAASYFHQMAPFYGSKLWVVLEGSMLELYARCLKELKRNEDFVRVMLRLLAKFAAYAQAKLSVRERALSTPPSILQLEQLAGYVTDLFSGASAMQKDVTASLVEYFADLHVDPAIRLYEDRDGFQMKLSLRFLLGPKINIDSIKVRLVSDTNSQNAEHWIEASTNFVVKSSITTILIDSSTTLHGKYFVDRLEMKSGNIIFSFNSGNHSTLPIGFRESEEDEETDRRPYIYCYPPSEGLQAKVVSPHLIDLEAMRTLELELNSGRNNIKTGTIRVRPATAGLRLRISEVEIVEGEIDVTPNVDAGTIDFAQLPPQNFVRLRIPYTVEETFTTLSARAEVSYETERGKFAFSTAHSIVATLPISVNVQDIFKDELLFSRFTISPAMLIPLRITNCSLPSSDSYDVQTSITGPVAMDVFPKQPASLLYKIRPSGLDSATADPEAPRSLRLRVDFTCVNDECLDAVEKLFRSAIQSSPFSQYAPLLTSHIVNSFRAQLSTSDMEVIGLVREVEMLPYQSVRWEELLGAVNERTEDVRQWLTSWHESNPIIRLPEQASIPIRSIIIPVDIPEIPVVHTAELQLQPASADADPSSSHAAVGQMIAAELCIRHTRRWCSPTNQGYADQPLECSYELHANPELWLLGGRRRGNFLARDGETNRFTVLLLPQKPGHLLLPGLEVRTFAPAQPQPPTSPPAMDVAAGVPAAPVQRQPIACEVDYRNHGETVLVLPDLRKTTVSLSASGSPGGSSWLVDSERRAEVH</sequence>
<evidence type="ECO:0000256" key="7">
    <source>
        <dbReference type="ARBA" id="ARBA00022772"/>
    </source>
</evidence>
<evidence type="ECO:0000256" key="9">
    <source>
        <dbReference type="ARBA" id="ARBA00023008"/>
    </source>
</evidence>
<dbReference type="GO" id="GO:0006891">
    <property type="term" value="P:intra-Golgi vesicle-mediated transport"/>
    <property type="evidence" value="ECO:0007669"/>
    <property type="project" value="TreeGrafter"/>
</dbReference>
<dbReference type="PROSITE" id="PS01164">
    <property type="entry name" value="COPPER_AMINE_OXID_1"/>
    <property type="match status" value="1"/>
</dbReference>
<dbReference type="SUPFAM" id="SSF49998">
    <property type="entry name" value="Amine oxidase catalytic domain"/>
    <property type="match status" value="1"/>
</dbReference>
<feature type="domain" description="Trs130 NTS" evidence="18">
    <location>
        <begin position="1317"/>
        <end position="1417"/>
    </location>
</feature>
<feature type="domain" description="Copper amine oxidase N2-terminal" evidence="14">
    <location>
        <begin position="5"/>
        <end position="96"/>
    </location>
</feature>
<dbReference type="InterPro" id="IPR016182">
    <property type="entry name" value="Cu_amine_oxidase_N-reg"/>
</dbReference>
<dbReference type="InterPro" id="IPR049948">
    <property type="entry name" value="Cu_Am_ox_TPQ-bd"/>
</dbReference>
<comment type="caution">
    <text evidence="19">The sequence shown here is derived from an EMBL/GenBank/DDBJ whole genome shotgun (WGS) entry which is preliminary data.</text>
</comment>
<evidence type="ECO:0000256" key="10">
    <source>
        <dbReference type="ARBA" id="ARBA00023034"/>
    </source>
</evidence>
<proteinExistence type="inferred from homology"/>
<feature type="compositionally biased region" description="Polar residues" evidence="12">
    <location>
        <begin position="1016"/>
        <end position="1032"/>
    </location>
</feature>
<dbReference type="GO" id="GO:0009308">
    <property type="term" value="P:amine metabolic process"/>
    <property type="evidence" value="ECO:0007669"/>
    <property type="project" value="InterPro"/>
</dbReference>
<dbReference type="GO" id="GO:0005829">
    <property type="term" value="C:cytosol"/>
    <property type="evidence" value="ECO:0007669"/>
    <property type="project" value="GOC"/>
</dbReference>
<dbReference type="Pfam" id="PF23274">
    <property type="entry name" value="DUF7077"/>
    <property type="match status" value="1"/>
</dbReference>
<reference evidence="20" key="1">
    <citation type="submission" date="2015-09" db="EMBL/GenBank/DDBJ databases">
        <authorList>
            <person name="Fill T.P."/>
            <person name="Baretta J.F."/>
            <person name="de Almeida L.G."/>
            <person name="Rocha M."/>
            <person name="de Souza D.H."/>
            <person name="Malavazi I."/>
            <person name="Cerdeira L.T."/>
            <person name="Hong H."/>
            <person name="Samborskyy M."/>
            <person name="de Vasconcelos A.T."/>
            <person name="Leadlay P."/>
            <person name="Rodrigues-Filho E."/>
        </authorList>
    </citation>
    <scope>NUCLEOTIDE SEQUENCE [LARGE SCALE GENOMIC DNA]</scope>
    <source>
        <strain evidence="20">LaBioMMi 136</strain>
    </source>
</reference>
<dbReference type="PANTHER" id="PTHR13251:SF3">
    <property type="entry name" value="TRAFFICKING PROTEIN PARTICLE COMPLEX SUBUNIT 10"/>
    <property type="match status" value="1"/>
</dbReference>
<evidence type="ECO:0000259" key="13">
    <source>
        <dbReference type="Pfam" id="PF01179"/>
    </source>
</evidence>
<dbReference type="InterPro" id="IPR022233">
    <property type="entry name" value="TRAPPC10/Trs130_C"/>
</dbReference>
<dbReference type="InterPro" id="IPR015800">
    <property type="entry name" value="Cu_amine_oxidase_N2"/>
</dbReference>
<gene>
    <name evidence="19" type="ORF">PEBR_30744</name>
</gene>
<evidence type="ECO:0000256" key="8">
    <source>
        <dbReference type="ARBA" id="ARBA00023002"/>
    </source>
</evidence>
<dbReference type="InterPro" id="IPR055505">
    <property type="entry name" value="DUF7077"/>
</dbReference>
<feature type="region of interest" description="Disordered" evidence="12">
    <location>
        <begin position="753"/>
        <end position="779"/>
    </location>
</feature>
<evidence type="ECO:0000313" key="19">
    <source>
        <dbReference type="EMBL" id="OOQ84393.1"/>
    </source>
</evidence>
<dbReference type="GO" id="GO:1990071">
    <property type="term" value="C:TRAPPII protein complex"/>
    <property type="evidence" value="ECO:0007669"/>
    <property type="project" value="InterPro"/>
</dbReference>
<keyword evidence="9" id="KW-0186">Copper</keyword>
<feature type="compositionally biased region" description="Low complexity" evidence="12">
    <location>
        <begin position="2112"/>
        <end position="2123"/>
    </location>
</feature>
<comment type="subunit">
    <text evidence="4">Homodimer.</text>
</comment>
<feature type="domain" description="DUF7077" evidence="17">
    <location>
        <begin position="1615"/>
        <end position="1734"/>
    </location>
</feature>
<evidence type="ECO:0000256" key="5">
    <source>
        <dbReference type="ARBA" id="ARBA00022448"/>
    </source>
</evidence>
<feature type="region of interest" description="Disordered" evidence="12">
    <location>
        <begin position="1016"/>
        <end position="1037"/>
    </location>
</feature>
<dbReference type="FunFam" id="2.70.98.20:FF:000001">
    <property type="entry name" value="Amine oxidase"/>
    <property type="match status" value="1"/>
</dbReference>
<comment type="cofactor">
    <cofactor evidence="1">
        <name>Cu cation</name>
        <dbReference type="ChEBI" id="CHEBI:23378"/>
    </cofactor>
</comment>